<dbReference type="PIRSF" id="PIRSF031509">
    <property type="entry name" value="Cell_wall_LiaF/YvqF"/>
    <property type="match status" value="1"/>
</dbReference>
<dbReference type="NCBIfam" id="NF040535">
    <property type="entry name" value="LiaF_C_term"/>
    <property type="match status" value="1"/>
</dbReference>
<keyword evidence="1" id="KW-0472">Membrane</keyword>
<proteinExistence type="predicted"/>
<feature type="transmembrane region" description="Helical" evidence="1">
    <location>
        <begin position="83"/>
        <end position="101"/>
    </location>
</feature>
<reference evidence="3 4" key="1">
    <citation type="submission" date="2020-10" db="EMBL/GenBank/DDBJ databases">
        <title>Plasmid carrying two tetracycline resistance determinant.</title>
        <authorList>
            <person name="Yang Q."/>
        </authorList>
    </citation>
    <scope>NUCLEOTIDE SEQUENCE [LARGE SCALE GENOMIC DNA]</scope>
    <source>
        <strain evidence="3 4">T43</strain>
    </source>
</reference>
<dbReference type="EMBL" id="CP063065">
    <property type="protein sequence ID" value="QOQ79787.1"/>
    <property type="molecule type" value="Genomic_DNA"/>
</dbReference>
<accession>A0A7M1KU09</accession>
<name>A0A7M1KU09_9LACT</name>
<protein>
    <recommendedName>
        <fullName evidence="2">Cell wall-active antibiotics response LiaF-like C-terminal domain-containing protein</fullName>
    </recommendedName>
</protein>
<dbReference type="AlphaFoldDB" id="A0A7M1KU09"/>
<dbReference type="Pfam" id="PF09922">
    <property type="entry name" value="LiaF-like_C"/>
    <property type="match status" value="1"/>
</dbReference>
<feature type="domain" description="Cell wall-active antibiotics response LiaF-like C-terminal" evidence="2">
    <location>
        <begin position="144"/>
        <end position="253"/>
    </location>
</feature>
<dbReference type="GO" id="GO:0016020">
    <property type="term" value="C:membrane"/>
    <property type="evidence" value="ECO:0007669"/>
    <property type="project" value="InterPro"/>
</dbReference>
<feature type="transmembrane region" description="Helical" evidence="1">
    <location>
        <begin position="59"/>
        <end position="77"/>
    </location>
</feature>
<organism evidence="3 4">
    <name type="scientific">Aerococcus urinaeequi</name>
    <dbReference type="NCBI Taxonomy" id="51665"/>
    <lineage>
        <taxon>Bacteria</taxon>
        <taxon>Bacillati</taxon>
        <taxon>Bacillota</taxon>
        <taxon>Bacilli</taxon>
        <taxon>Lactobacillales</taxon>
        <taxon>Aerococcaceae</taxon>
        <taxon>Aerococcus</taxon>
    </lineage>
</organism>
<evidence type="ECO:0000313" key="4">
    <source>
        <dbReference type="Proteomes" id="UP000595091"/>
    </source>
</evidence>
<feature type="transmembrane region" description="Helical" evidence="1">
    <location>
        <begin position="31"/>
        <end position="47"/>
    </location>
</feature>
<keyword evidence="1" id="KW-0812">Transmembrane</keyword>
<sequence length="256" mass="28898">MEGNMRNLWMILACFAGLIVFTGLLVRPENLISIVVGCGLLAVSNRVKIKMNTRKQQQSWLNLILVAIGCFLIFIGIVTLPYVSSILLALMIVGLVYYAIVKDKSDNVKHDLTLRQTKIVDAEDGVFKDQEKEAFLEFDHLFNNGPYKEEVYAWEDVEMYHLYANTFIDFGSTIVPIGTNVVVINQLVGQTKLVVPEGVGLELHANGFRTEVNWNGEKVALNNERKTFESASYQQSNRKIYLQISQGWGTVEVVFL</sequence>
<evidence type="ECO:0000259" key="2">
    <source>
        <dbReference type="Pfam" id="PF09922"/>
    </source>
</evidence>
<dbReference type="InterPro" id="IPR024425">
    <property type="entry name" value="LiaF-like_C"/>
</dbReference>
<keyword evidence="1" id="KW-1133">Transmembrane helix</keyword>
<gene>
    <name evidence="3" type="ORF">IMX20_03690</name>
</gene>
<dbReference type="InterPro" id="IPR016975">
    <property type="entry name" value="Cell_wall_LiaF"/>
</dbReference>
<dbReference type="Proteomes" id="UP000595091">
    <property type="component" value="Chromosome"/>
</dbReference>
<evidence type="ECO:0000256" key="1">
    <source>
        <dbReference type="SAM" id="Phobius"/>
    </source>
</evidence>
<evidence type="ECO:0000313" key="3">
    <source>
        <dbReference type="EMBL" id="QOQ79787.1"/>
    </source>
</evidence>
<dbReference type="InterPro" id="IPR047793">
    <property type="entry name" value="LiaF_C"/>
</dbReference>
<feature type="transmembrane region" description="Helical" evidence="1">
    <location>
        <begin position="7"/>
        <end position="25"/>
    </location>
</feature>